<reference evidence="2 3" key="1">
    <citation type="submission" date="2024-11" db="EMBL/GenBank/DDBJ databases">
        <title>A near-complete genome assembly of Cinchona calisaya.</title>
        <authorList>
            <person name="Lian D.C."/>
            <person name="Zhao X.W."/>
            <person name="Wei L."/>
        </authorList>
    </citation>
    <scope>NUCLEOTIDE SEQUENCE [LARGE SCALE GENOMIC DNA]</scope>
    <source>
        <tissue evidence="2">Nenye</tissue>
    </source>
</reference>
<dbReference type="Proteomes" id="UP001630127">
    <property type="component" value="Unassembled WGS sequence"/>
</dbReference>
<evidence type="ECO:0000313" key="2">
    <source>
        <dbReference type="EMBL" id="KAL3513149.1"/>
    </source>
</evidence>
<proteinExistence type="predicted"/>
<organism evidence="2 3">
    <name type="scientific">Cinchona calisaya</name>
    <dbReference type="NCBI Taxonomy" id="153742"/>
    <lineage>
        <taxon>Eukaryota</taxon>
        <taxon>Viridiplantae</taxon>
        <taxon>Streptophyta</taxon>
        <taxon>Embryophyta</taxon>
        <taxon>Tracheophyta</taxon>
        <taxon>Spermatophyta</taxon>
        <taxon>Magnoliopsida</taxon>
        <taxon>eudicotyledons</taxon>
        <taxon>Gunneridae</taxon>
        <taxon>Pentapetalae</taxon>
        <taxon>asterids</taxon>
        <taxon>lamiids</taxon>
        <taxon>Gentianales</taxon>
        <taxon>Rubiaceae</taxon>
        <taxon>Cinchonoideae</taxon>
        <taxon>Cinchoneae</taxon>
        <taxon>Cinchona</taxon>
    </lineage>
</organism>
<dbReference type="AlphaFoldDB" id="A0ABD2Z0W7"/>
<accession>A0ABD2Z0W7</accession>
<evidence type="ECO:0000256" key="1">
    <source>
        <dbReference type="SAM" id="MobiDB-lite"/>
    </source>
</evidence>
<comment type="caution">
    <text evidence="2">The sequence shown here is derived from an EMBL/GenBank/DDBJ whole genome shotgun (WGS) entry which is preliminary data.</text>
</comment>
<sequence length="87" mass="9775">MSRRTNSITIPSVSVLLLRLLKSKAKFIIRYAKVPLRAKERNPTSVYGQQKNNPNWLEVEAPKSSVGRDFVGPNQQRAPPNPYIGVS</sequence>
<name>A0ABD2Z0W7_9GENT</name>
<evidence type="ECO:0000313" key="3">
    <source>
        <dbReference type="Proteomes" id="UP001630127"/>
    </source>
</evidence>
<feature type="region of interest" description="Disordered" evidence="1">
    <location>
        <begin position="64"/>
        <end position="87"/>
    </location>
</feature>
<gene>
    <name evidence="2" type="ORF">ACH5RR_025866</name>
</gene>
<keyword evidence="3" id="KW-1185">Reference proteome</keyword>
<dbReference type="EMBL" id="JBJUIK010000011">
    <property type="protein sequence ID" value="KAL3513149.1"/>
    <property type="molecule type" value="Genomic_DNA"/>
</dbReference>
<protein>
    <submittedName>
        <fullName evidence="2">Uncharacterized protein</fullName>
    </submittedName>
</protein>